<proteinExistence type="predicted"/>
<evidence type="ECO:0000313" key="1">
    <source>
        <dbReference type="EMBL" id="OGE99051.1"/>
    </source>
</evidence>
<name>A0A1F5QA20_9BACT</name>
<dbReference type="AlphaFoldDB" id="A0A1F5QA20"/>
<dbReference type="EMBL" id="MFFF01000023">
    <property type="protein sequence ID" value="OGE99051.1"/>
    <property type="molecule type" value="Genomic_DNA"/>
</dbReference>
<organism evidence="1 2">
    <name type="scientific">Candidatus Doudnabacteria bacterium RIFCSPLOWO2_02_FULL_48_13</name>
    <dbReference type="NCBI Taxonomy" id="1817845"/>
    <lineage>
        <taxon>Bacteria</taxon>
        <taxon>Candidatus Doudnaibacteriota</taxon>
    </lineage>
</organism>
<reference evidence="1 2" key="1">
    <citation type="journal article" date="2016" name="Nat. Commun.">
        <title>Thousands of microbial genomes shed light on interconnected biogeochemical processes in an aquifer system.</title>
        <authorList>
            <person name="Anantharaman K."/>
            <person name="Brown C.T."/>
            <person name="Hug L.A."/>
            <person name="Sharon I."/>
            <person name="Castelle C.J."/>
            <person name="Probst A.J."/>
            <person name="Thomas B.C."/>
            <person name="Singh A."/>
            <person name="Wilkins M.J."/>
            <person name="Karaoz U."/>
            <person name="Brodie E.L."/>
            <person name="Williams K.H."/>
            <person name="Hubbard S.S."/>
            <person name="Banfield J.F."/>
        </authorList>
    </citation>
    <scope>NUCLEOTIDE SEQUENCE [LARGE SCALE GENOMIC DNA]</scope>
</reference>
<sequence length="374" mass="41287">MNAAKNRGVVTDRELVVAKKAIDVGSLILSGKRSPVDESALEALDVALQAFWDRQPFTATGEVLKPATFAEFLAVPNRTPGMFNQLASEVSWWTLLDQIEQSCFLQPERLEIARSVLITLWKDEIARKPYQPPKDWRYLPVMQVAEWFKKIFGSSLVADAVVKHASKGNWSDGSEGFLTAPKLTTLARLFAIEGNPLEDTTEGRIAYARIVELFVPKVGEEYVKAHRDKISFANWREGALTADHIVLTPAGRKAWQELEAQYAGDFVIAPAISGRSYAGYSQRLARLWVALSGNQMPQDCIMTGSTLMVQPQRLCDGSHLRIDNPGNAYSPDADGEFWDCVSWVFLSDDRGLVFGSGNAGDASRGFGSAVVLRS</sequence>
<accession>A0A1F5QA20</accession>
<comment type="caution">
    <text evidence="1">The sequence shown here is derived from an EMBL/GenBank/DDBJ whole genome shotgun (WGS) entry which is preliminary data.</text>
</comment>
<evidence type="ECO:0000313" key="2">
    <source>
        <dbReference type="Proteomes" id="UP000177235"/>
    </source>
</evidence>
<gene>
    <name evidence="1" type="ORF">A3J05_04725</name>
</gene>
<protein>
    <submittedName>
        <fullName evidence="1">Uncharacterized protein</fullName>
    </submittedName>
</protein>
<dbReference type="Proteomes" id="UP000177235">
    <property type="component" value="Unassembled WGS sequence"/>
</dbReference>